<keyword evidence="2" id="KW-0808">Transferase</keyword>
<dbReference type="InterPro" id="IPR051531">
    <property type="entry name" value="N-acetyltransferase"/>
</dbReference>
<accession>A0A1T4RXN4</accession>
<dbReference type="PANTHER" id="PTHR43792">
    <property type="entry name" value="GNAT FAMILY, PUTATIVE (AFU_ORTHOLOGUE AFUA_3G00765)-RELATED-RELATED"/>
    <property type="match status" value="1"/>
</dbReference>
<dbReference type="RefSeq" id="WP_245319176.1">
    <property type="nucleotide sequence ID" value="NZ_FUXL01000008.1"/>
</dbReference>
<dbReference type="Proteomes" id="UP000190135">
    <property type="component" value="Unassembled WGS sequence"/>
</dbReference>
<sequence>MTEDEVDRTETIELPVLTTERLVLRPLVTADAPAMAALANDLRVAEMVASIPHPYSEDDALDFIASVAGHPAFAITSRDEGRLMGVVNLRPCSTPGAAELGYWLGHDYWGEGYATEAAHAIIDFGFRQFGLPLVEVACRAVNNASRRVIQKCGFQYIGTGMTRTLAAGSVATERYRMDKRLWQAIKAWGRS</sequence>
<protein>
    <submittedName>
        <fullName evidence="2">Protein N-acetyltransferase, RimJ/RimL family</fullName>
    </submittedName>
</protein>
<reference evidence="2 3" key="1">
    <citation type="submission" date="2017-02" db="EMBL/GenBank/DDBJ databases">
        <authorList>
            <person name="Peterson S.W."/>
        </authorList>
    </citation>
    <scope>NUCLEOTIDE SEQUENCE [LARGE SCALE GENOMIC DNA]</scope>
    <source>
        <strain evidence="2 3">USBA 369</strain>
    </source>
</reference>
<dbReference type="InterPro" id="IPR016181">
    <property type="entry name" value="Acyl_CoA_acyltransferase"/>
</dbReference>
<evidence type="ECO:0000259" key="1">
    <source>
        <dbReference type="PROSITE" id="PS51186"/>
    </source>
</evidence>
<evidence type="ECO:0000313" key="2">
    <source>
        <dbReference type="EMBL" id="SKA20351.1"/>
    </source>
</evidence>
<dbReference type="GO" id="GO:0016747">
    <property type="term" value="F:acyltransferase activity, transferring groups other than amino-acyl groups"/>
    <property type="evidence" value="ECO:0007669"/>
    <property type="project" value="InterPro"/>
</dbReference>
<dbReference type="Pfam" id="PF13302">
    <property type="entry name" value="Acetyltransf_3"/>
    <property type="match status" value="1"/>
</dbReference>
<keyword evidence="3" id="KW-1185">Reference proteome</keyword>
<name>A0A1T4RXN4_9HYPH</name>
<dbReference type="STRING" id="1365950.SAMN05428963_10834"/>
<proteinExistence type="predicted"/>
<dbReference type="AlphaFoldDB" id="A0A1T4RXN4"/>
<evidence type="ECO:0000313" key="3">
    <source>
        <dbReference type="Proteomes" id="UP000190135"/>
    </source>
</evidence>
<organism evidence="2 3">
    <name type="scientific">Consotaella salsifontis</name>
    <dbReference type="NCBI Taxonomy" id="1365950"/>
    <lineage>
        <taxon>Bacteria</taxon>
        <taxon>Pseudomonadati</taxon>
        <taxon>Pseudomonadota</taxon>
        <taxon>Alphaproteobacteria</taxon>
        <taxon>Hyphomicrobiales</taxon>
        <taxon>Aurantimonadaceae</taxon>
        <taxon>Consotaella</taxon>
    </lineage>
</organism>
<dbReference type="InterPro" id="IPR000182">
    <property type="entry name" value="GNAT_dom"/>
</dbReference>
<dbReference type="PROSITE" id="PS51186">
    <property type="entry name" value="GNAT"/>
    <property type="match status" value="1"/>
</dbReference>
<feature type="domain" description="N-acetyltransferase" evidence="1">
    <location>
        <begin position="22"/>
        <end position="182"/>
    </location>
</feature>
<gene>
    <name evidence="2" type="ORF">SAMN05428963_10834</name>
</gene>
<dbReference type="Gene3D" id="3.40.630.30">
    <property type="match status" value="1"/>
</dbReference>
<dbReference type="SUPFAM" id="SSF55729">
    <property type="entry name" value="Acyl-CoA N-acyltransferases (Nat)"/>
    <property type="match status" value="1"/>
</dbReference>
<dbReference type="EMBL" id="FUXL01000008">
    <property type="protein sequence ID" value="SKA20351.1"/>
    <property type="molecule type" value="Genomic_DNA"/>
</dbReference>